<dbReference type="AlphaFoldDB" id="A0A0A9DY19"/>
<sequence>MSRRLVHRIRIQEDANILALWILDAHDQQSTFQGRI</sequence>
<reference evidence="1" key="1">
    <citation type="submission" date="2014-09" db="EMBL/GenBank/DDBJ databases">
        <authorList>
            <person name="Magalhaes I.L.F."/>
            <person name="Oliveira U."/>
            <person name="Santos F.R."/>
            <person name="Vidigal T.H.D.A."/>
            <person name="Brescovit A.D."/>
            <person name="Santos A.J."/>
        </authorList>
    </citation>
    <scope>NUCLEOTIDE SEQUENCE</scope>
    <source>
        <tissue evidence="1">Shoot tissue taken approximately 20 cm above the soil surface</tissue>
    </source>
</reference>
<protein>
    <submittedName>
        <fullName evidence="1">Uncharacterized protein</fullName>
    </submittedName>
</protein>
<proteinExistence type="predicted"/>
<reference evidence="1" key="2">
    <citation type="journal article" date="2015" name="Data Brief">
        <title>Shoot transcriptome of the giant reed, Arundo donax.</title>
        <authorList>
            <person name="Barrero R.A."/>
            <person name="Guerrero F.D."/>
            <person name="Moolhuijzen P."/>
            <person name="Goolsby J.A."/>
            <person name="Tidwell J."/>
            <person name="Bellgard S.E."/>
            <person name="Bellgard M.I."/>
        </authorList>
    </citation>
    <scope>NUCLEOTIDE SEQUENCE</scope>
    <source>
        <tissue evidence="1">Shoot tissue taken approximately 20 cm above the soil surface</tissue>
    </source>
</reference>
<dbReference type="EMBL" id="GBRH01205209">
    <property type="protein sequence ID" value="JAD92686.1"/>
    <property type="molecule type" value="Transcribed_RNA"/>
</dbReference>
<accession>A0A0A9DY19</accession>
<name>A0A0A9DY19_ARUDO</name>
<evidence type="ECO:0000313" key="1">
    <source>
        <dbReference type="EMBL" id="JAD92686.1"/>
    </source>
</evidence>
<organism evidence="1">
    <name type="scientific">Arundo donax</name>
    <name type="common">Giant reed</name>
    <name type="synonym">Donax arundinaceus</name>
    <dbReference type="NCBI Taxonomy" id="35708"/>
    <lineage>
        <taxon>Eukaryota</taxon>
        <taxon>Viridiplantae</taxon>
        <taxon>Streptophyta</taxon>
        <taxon>Embryophyta</taxon>
        <taxon>Tracheophyta</taxon>
        <taxon>Spermatophyta</taxon>
        <taxon>Magnoliopsida</taxon>
        <taxon>Liliopsida</taxon>
        <taxon>Poales</taxon>
        <taxon>Poaceae</taxon>
        <taxon>PACMAD clade</taxon>
        <taxon>Arundinoideae</taxon>
        <taxon>Arundineae</taxon>
        <taxon>Arundo</taxon>
    </lineage>
</organism>